<evidence type="ECO:0000256" key="1">
    <source>
        <dbReference type="ARBA" id="ARBA00001957"/>
    </source>
</evidence>
<dbReference type="GO" id="GO:0003824">
    <property type="term" value="F:catalytic activity"/>
    <property type="evidence" value="ECO:0007669"/>
    <property type="project" value="InterPro"/>
</dbReference>
<dbReference type="GO" id="GO:0043041">
    <property type="term" value="P:amino acid activation for nonribosomal peptide biosynthetic process"/>
    <property type="evidence" value="ECO:0007669"/>
    <property type="project" value="TreeGrafter"/>
</dbReference>
<dbReference type="CDD" id="cd05930">
    <property type="entry name" value="A_NRPS"/>
    <property type="match status" value="2"/>
</dbReference>
<comment type="cofactor">
    <cofactor evidence="1">
        <name>pantetheine 4'-phosphate</name>
        <dbReference type="ChEBI" id="CHEBI:47942"/>
    </cofactor>
</comment>
<evidence type="ECO:0000313" key="6">
    <source>
        <dbReference type="EMBL" id="MDR9895147.1"/>
    </source>
</evidence>
<dbReference type="InterPro" id="IPR023213">
    <property type="entry name" value="CAT-like_dom_sf"/>
</dbReference>
<dbReference type="Proteomes" id="UP000667802">
    <property type="component" value="Unassembled WGS sequence"/>
</dbReference>
<evidence type="ECO:0000256" key="2">
    <source>
        <dbReference type="ARBA" id="ARBA00006432"/>
    </source>
</evidence>
<dbReference type="SUPFAM" id="SSF47336">
    <property type="entry name" value="ACP-like"/>
    <property type="match status" value="2"/>
</dbReference>
<dbReference type="Pfam" id="PF00975">
    <property type="entry name" value="Thioesterase"/>
    <property type="match status" value="1"/>
</dbReference>
<evidence type="ECO:0000256" key="3">
    <source>
        <dbReference type="ARBA" id="ARBA00022450"/>
    </source>
</evidence>
<dbReference type="GO" id="GO:0044550">
    <property type="term" value="P:secondary metabolite biosynthetic process"/>
    <property type="evidence" value="ECO:0007669"/>
    <property type="project" value="UniProtKB-ARBA"/>
</dbReference>
<dbReference type="PROSITE" id="PS50075">
    <property type="entry name" value="CARRIER"/>
    <property type="match status" value="2"/>
</dbReference>
<dbReference type="Gene3D" id="3.40.50.980">
    <property type="match status" value="2"/>
</dbReference>
<dbReference type="InterPro" id="IPR010071">
    <property type="entry name" value="AA_adenyl_dom"/>
</dbReference>
<comment type="similarity">
    <text evidence="2">Belongs to the ATP-dependent AMP-binding enzyme family.</text>
</comment>
<dbReference type="NCBIfam" id="NF003417">
    <property type="entry name" value="PRK04813.1"/>
    <property type="match status" value="3"/>
</dbReference>
<dbReference type="FunFam" id="3.30.559.10:FF:000012">
    <property type="entry name" value="Non-ribosomal peptide synthetase"/>
    <property type="match status" value="1"/>
</dbReference>
<dbReference type="GO" id="GO:0008610">
    <property type="term" value="P:lipid biosynthetic process"/>
    <property type="evidence" value="ECO:0007669"/>
    <property type="project" value="UniProtKB-ARBA"/>
</dbReference>
<dbReference type="Gene3D" id="3.30.559.10">
    <property type="entry name" value="Chloramphenicol acetyltransferase-like domain"/>
    <property type="match status" value="1"/>
</dbReference>
<dbReference type="SUPFAM" id="SSF52777">
    <property type="entry name" value="CoA-dependent acyltransferases"/>
    <property type="match status" value="2"/>
</dbReference>
<dbReference type="Gene3D" id="1.10.1200.10">
    <property type="entry name" value="ACP-like"/>
    <property type="match status" value="2"/>
</dbReference>
<dbReference type="FunFam" id="3.40.50.980:FF:000001">
    <property type="entry name" value="Non-ribosomal peptide synthetase"/>
    <property type="match status" value="1"/>
</dbReference>
<dbReference type="InterPro" id="IPR000873">
    <property type="entry name" value="AMP-dep_synth/lig_dom"/>
</dbReference>
<feature type="domain" description="Carrier" evidence="5">
    <location>
        <begin position="599"/>
        <end position="674"/>
    </location>
</feature>
<keyword evidence="4" id="KW-0597">Phosphoprotein</keyword>
<dbReference type="InterPro" id="IPR020806">
    <property type="entry name" value="PKS_PP-bd"/>
</dbReference>
<dbReference type="InterPro" id="IPR029058">
    <property type="entry name" value="AB_hydrolase_fold"/>
</dbReference>
<proteinExistence type="inferred from homology"/>
<dbReference type="SUPFAM" id="SSF56801">
    <property type="entry name" value="Acetyl-CoA synthetase-like"/>
    <property type="match status" value="2"/>
</dbReference>
<evidence type="ECO:0000256" key="4">
    <source>
        <dbReference type="ARBA" id="ARBA00022553"/>
    </source>
</evidence>
<dbReference type="InterPro" id="IPR001242">
    <property type="entry name" value="Condensation_dom"/>
</dbReference>
<dbReference type="FunFam" id="1.10.1200.10:FF:000016">
    <property type="entry name" value="Non-ribosomal peptide synthase"/>
    <property type="match status" value="1"/>
</dbReference>
<dbReference type="SMART" id="SM00823">
    <property type="entry name" value="PKS_PP"/>
    <property type="match status" value="2"/>
</dbReference>
<dbReference type="FunFam" id="1.10.1200.10:FF:000005">
    <property type="entry name" value="Nonribosomal peptide synthetase 1"/>
    <property type="match status" value="1"/>
</dbReference>
<dbReference type="CDD" id="cd19531">
    <property type="entry name" value="LCL_NRPS-like"/>
    <property type="match status" value="1"/>
</dbReference>
<dbReference type="Pfam" id="PF13193">
    <property type="entry name" value="AMP-binding_C"/>
    <property type="match status" value="2"/>
</dbReference>
<gene>
    <name evidence="6" type="ORF">G7B40_011295</name>
</gene>
<dbReference type="Pfam" id="PF00501">
    <property type="entry name" value="AMP-binding"/>
    <property type="match status" value="2"/>
</dbReference>
<dbReference type="InterPro" id="IPR020845">
    <property type="entry name" value="AMP-binding_CS"/>
</dbReference>
<dbReference type="FunFam" id="3.30.300.30:FF:000010">
    <property type="entry name" value="Enterobactin synthetase component F"/>
    <property type="match status" value="2"/>
</dbReference>
<dbReference type="RefSeq" id="WP_208338684.1">
    <property type="nucleotide sequence ID" value="NZ_CAWQFN010000191.1"/>
</dbReference>
<dbReference type="FunFam" id="3.40.50.12780:FF:000012">
    <property type="entry name" value="Non-ribosomal peptide synthetase"/>
    <property type="match status" value="1"/>
</dbReference>
<dbReference type="EMBL" id="JAALHA020000004">
    <property type="protein sequence ID" value="MDR9895147.1"/>
    <property type="molecule type" value="Genomic_DNA"/>
</dbReference>
<name>A0AAP5I510_9CYAN</name>
<dbReference type="NCBIfam" id="TIGR01733">
    <property type="entry name" value="AA-adenyl-dom"/>
    <property type="match status" value="2"/>
</dbReference>
<dbReference type="InterPro" id="IPR042099">
    <property type="entry name" value="ANL_N_sf"/>
</dbReference>
<dbReference type="Gene3D" id="2.30.38.10">
    <property type="entry name" value="Luciferase, Domain 3"/>
    <property type="match status" value="1"/>
</dbReference>
<feature type="domain" description="Carrier" evidence="5">
    <location>
        <begin position="1666"/>
        <end position="1741"/>
    </location>
</feature>
<dbReference type="PANTHER" id="PTHR45527">
    <property type="entry name" value="NONRIBOSOMAL PEPTIDE SYNTHETASE"/>
    <property type="match status" value="1"/>
</dbReference>
<evidence type="ECO:0000313" key="7">
    <source>
        <dbReference type="Proteomes" id="UP000667802"/>
    </source>
</evidence>
<dbReference type="PROSITE" id="PS00455">
    <property type="entry name" value="AMP_BINDING"/>
    <property type="match status" value="2"/>
</dbReference>
<dbReference type="Pfam" id="PF00668">
    <property type="entry name" value="Condensation"/>
    <property type="match status" value="1"/>
</dbReference>
<comment type="caution">
    <text evidence="6">The sequence shown here is derived from an EMBL/GenBank/DDBJ whole genome shotgun (WGS) entry which is preliminary data.</text>
</comment>
<reference evidence="7" key="1">
    <citation type="journal article" date="2021" name="Science">
        <title>Hunting the eagle killer: A cyanobacterial neurotoxin causes vacuolar myelinopathy.</title>
        <authorList>
            <person name="Breinlinger S."/>
            <person name="Phillips T.J."/>
            <person name="Haram B.N."/>
            <person name="Mares J."/>
            <person name="Martinez Yerena J.A."/>
            <person name="Hrouzek P."/>
            <person name="Sobotka R."/>
            <person name="Henderson W.M."/>
            <person name="Schmieder P."/>
            <person name="Williams S.M."/>
            <person name="Lauderdale J.D."/>
            <person name="Wilde H.D."/>
            <person name="Gerrin W."/>
            <person name="Kust A."/>
            <person name="Washington J.W."/>
            <person name="Wagner C."/>
            <person name="Geier B."/>
            <person name="Liebeke M."/>
            <person name="Enke H."/>
            <person name="Niedermeyer T.H.J."/>
            <person name="Wilde S.B."/>
        </authorList>
    </citation>
    <scope>NUCLEOTIDE SEQUENCE [LARGE SCALE GENOMIC DNA]</scope>
    <source>
        <strain evidence="7">Thurmond2011</strain>
    </source>
</reference>
<keyword evidence="7" id="KW-1185">Reference proteome</keyword>
<dbReference type="SUPFAM" id="SSF53474">
    <property type="entry name" value="alpha/beta-Hydrolases"/>
    <property type="match status" value="1"/>
</dbReference>
<protein>
    <submittedName>
        <fullName evidence="6">Amino acid adenylation domain-containing protein</fullName>
    </submittedName>
</protein>
<dbReference type="PANTHER" id="PTHR45527:SF1">
    <property type="entry name" value="FATTY ACID SYNTHASE"/>
    <property type="match status" value="1"/>
</dbReference>
<dbReference type="Gene3D" id="3.30.559.30">
    <property type="entry name" value="Nonribosomal peptide synthetase, condensation domain"/>
    <property type="match status" value="1"/>
</dbReference>
<organism evidence="6 7">
    <name type="scientific">Aetokthonos hydrillicola Thurmond2011</name>
    <dbReference type="NCBI Taxonomy" id="2712845"/>
    <lineage>
        <taxon>Bacteria</taxon>
        <taxon>Bacillati</taxon>
        <taxon>Cyanobacteriota</taxon>
        <taxon>Cyanophyceae</taxon>
        <taxon>Nostocales</taxon>
        <taxon>Hapalosiphonaceae</taxon>
        <taxon>Aetokthonos</taxon>
    </lineage>
</organism>
<keyword evidence="3" id="KW-0596">Phosphopantetheine</keyword>
<dbReference type="Gene3D" id="3.40.50.12780">
    <property type="entry name" value="N-terminal domain of ligase-like"/>
    <property type="match status" value="1"/>
</dbReference>
<dbReference type="InterPro" id="IPR001031">
    <property type="entry name" value="Thioesterase"/>
</dbReference>
<dbReference type="Gene3D" id="3.40.50.1820">
    <property type="entry name" value="alpha/beta hydrolase"/>
    <property type="match status" value="1"/>
</dbReference>
<accession>A0AAP5I510</accession>
<dbReference type="InterPro" id="IPR036736">
    <property type="entry name" value="ACP-like_sf"/>
</dbReference>
<sequence>MDTHNKTRVQEINVIPELLPHKTAQEQQFSLEWNHTQIQSLQNVCIHQLFEAQVELTPDAIAVVYGNEQLTYRQLNQKANQLAHYLRTFNVKPEVLVGICMERCLEMVVGTLGILKAGGAYVPLDPEYPLERLAFILEDTQTPVMLTQQKFLKNLPEHTAQVVCLDSDWKLIAQNSHENLICEATSNNLAYVIYTSGSTGQPKGVMIPHGAVYNLLWWRQKTFNLTERDKVLQNISFSFDPSVWQIFWPLSFGAQLIMPRSGGQKDAGYLIKTIIELQISVIALVPSMLRVLLQQEGIENCKSLKHITCGGEALPIELVERFFSKLNLENALVNCYGPTEACIDATFWICKPGSDHVTAPIGRAIANAQIYILDEDLQSVPVGEAGELYIGGAGLARGYLNRPDLTEKKFISFRGNNGHGAWGMGHGGASEVDGSPGIKHLASWEDRVVQATSDSLCSSASSERLYKTGDLARYLPDGNIEFLGRIDDQVKIRGFRIELGEIEAVLNQHPALEQSVVIVREDVLNDKRLIAYVVAKPNQVLPSQSELRLFLHAQLPDYMVPVAFVFLDNLPFNPNGKLDRRALPAPDISTLNRSSNFVPPSTSTETVLAAIWKQVLGVEKIGINDNFFDLGGNSLSAMQVISRCCQAFGVEVPLQLLFEKPTIGVLASHLSSRNTKTKEHQSIPHEINRQSAPLSFAQQRLWFLAQLEPDSVAYNIVEAVELQGKLNVEVLHQSLDAIIAHHEALRTNFITSDNGTPVQVIGSARSLDLMVIDSTHEQAQHILTQQAQRPFNLATDLMLRATLLRMSQHKHILLLVMHHIASDGWSMGILWRQLASVYEAFLQNQPNPLPKLPIQYADFAVWQRKWLSDEVLASKLEYWKTQLAGSNHVLELPTDYTRPLVQTYRGATQSLMLPQKLTAQIVALSQQENATLFMTLLAVFGTLLHRYTGQEDVSIGSPFAGRDRLETEQLIGFFINTVVLRLNFSGYPSFRSLLSRVREVVLGAYTHQDMPFEKLVEELQPERDTSRNPIFQVWFNMLNLGDIQMELPGLSCEPMSMPEPASMFDLSLYVIEQKQGIQIKLVYNVDLFAAERMSEMLEQFNHLLIQIAENPDINLADVSLVTPQAQSILPNPQQLLCSQWQGAVHTFFSKQAQRIPEELAVVDTQVSLTYAELETATNQLAHYLLAHRIHSQDIVAIYGDRTSALVVSILGVLKAGAAFVILDPAYPASRLIDCLKLAKPRAWIQITTYRELPEDIQKYIDLSCRCRLQFSANSMTDVLDEYRTTETKVRVEADHLAYIAFTSGSTGKPKGVKGTHSPLSHFIQWHIKTFGLNQSDKFSLLSGLSHDPLLRDIFTPLSLGATLYIPDQKDIETSGQLASWMRQREISVAHLTPAMAQLLTVKTTTIAPNLRYIFFAGDVLTQQDVTRIRHFAPLSTCVNYYGATETPQAMGYFIIPNDLYTEGNSLKQKIPLGRGIEDVQLLVFNSKLQLAGIGEVGEIYVRTPYLASGYIDVGETQQRFILNPLTEIPFDKLYKTGDMGLYLPNGNLEFLGRIDHQVKIRGFRIELGEIEAVLRQHPMVKETVALAPQDASGNKQIVAYVVPKLKQHSIGEDFRHFLKEKLPSYMIPTTFVMLESLPVTPNGKLDRKALPVPEQVRQEAEQTLVSPRDHLEKQLVEIWEQVLGFQGIGIRENFFDLGGHSLLAIKLFAQIQTRFNKKLPITTLFASGTVEALANLLRQGQQEHQVVKGEQKQLQSTWSSLVEIQPKGSKPPLFCVHPLGGEVLCYHSLAKHLGHEQPVYGLQPRGLDGKEPPLTEVEDMAFHYIKEIQTIQPHGPYFLAGYSFGGIVAFEMAQQLQKRGEKIAFLAMLDTCVPNSGTRLPLRRRVLVHMDNLLQEGPKYIRYKLAGWGEYGKHNIRRKYIRFLGIKELLPEDDKHLEVMDANVQALSKYTFQLYSNEIILFRTDDKSRTDAVGHQYDLEFGWGSIVSGGIEIHHIPGAHQSFLSEPHVQVLAKKLKQCLQKTYDWQSREQVDRSREQGSR</sequence>
<evidence type="ECO:0000259" key="5">
    <source>
        <dbReference type="PROSITE" id="PS50075"/>
    </source>
</evidence>
<dbReference type="InterPro" id="IPR045851">
    <property type="entry name" value="AMP-bd_C_sf"/>
</dbReference>
<dbReference type="GO" id="GO:0005829">
    <property type="term" value="C:cytosol"/>
    <property type="evidence" value="ECO:0007669"/>
    <property type="project" value="TreeGrafter"/>
</dbReference>
<dbReference type="InterPro" id="IPR025110">
    <property type="entry name" value="AMP-bd_C"/>
</dbReference>
<dbReference type="Pfam" id="PF00550">
    <property type="entry name" value="PP-binding"/>
    <property type="match status" value="2"/>
</dbReference>
<dbReference type="GO" id="GO:0031177">
    <property type="term" value="F:phosphopantetheine binding"/>
    <property type="evidence" value="ECO:0007669"/>
    <property type="project" value="InterPro"/>
</dbReference>
<dbReference type="InterPro" id="IPR009081">
    <property type="entry name" value="PP-bd_ACP"/>
</dbReference>
<dbReference type="Gene3D" id="3.30.300.30">
    <property type="match status" value="2"/>
</dbReference>
<dbReference type="GO" id="GO:0072330">
    <property type="term" value="P:monocarboxylic acid biosynthetic process"/>
    <property type="evidence" value="ECO:0007669"/>
    <property type="project" value="UniProtKB-ARBA"/>
</dbReference>